<proteinExistence type="predicted"/>
<evidence type="ECO:0000256" key="2">
    <source>
        <dbReference type="SAM" id="SignalP"/>
    </source>
</evidence>
<evidence type="ECO:0000256" key="1">
    <source>
        <dbReference type="SAM" id="MobiDB-lite"/>
    </source>
</evidence>
<keyword evidence="4" id="KW-1185">Reference proteome</keyword>
<evidence type="ECO:0000313" key="4">
    <source>
        <dbReference type="Proteomes" id="UP000324832"/>
    </source>
</evidence>
<feature type="signal peptide" evidence="2">
    <location>
        <begin position="1"/>
        <end position="21"/>
    </location>
</feature>
<feature type="region of interest" description="Disordered" evidence="1">
    <location>
        <begin position="49"/>
        <end position="71"/>
    </location>
</feature>
<keyword evidence="2" id="KW-0732">Signal</keyword>
<evidence type="ECO:0000313" key="3">
    <source>
        <dbReference type="EMBL" id="VVD02343.1"/>
    </source>
</evidence>
<accession>A0A5E4QZ16</accession>
<organism evidence="3 4">
    <name type="scientific">Leptidea sinapis</name>
    <dbReference type="NCBI Taxonomy" id="189913"/>
    <lineage>
        <taxon>Eukaryota</taxon>
        <taxon>Metazoa</taxon>
        <taxon>Ecdysozoa</taxon>
        <taxon>Arthropoda</taxon>
        <taxon>Hexapoda</taxon>
        <taxon>Insecta</taxon>
        <taxon>Pterygota</taxon>
        <taxon>Neoptera</taxon>
        <taxon>Endopterygota</taxon>
        <taxon>Lepidoptera</taxon>
        <taxon>Glossata</taxon>
        <taxon>Ditrysia</taxon>
        <taxon>Papilionoidea</taxon>
        <taxon>Pieridae</taxon>
        <taxon>Dismorphiinae</taxon>
        <taxon>Leptidea</taxon>
    </lineage>
</organism>
<gene>
    <name evidence="3" type="ORF">LSINAPIS_LOCUS12583</name>
</gene>
<protein>
    <submittedName>
        <fullName evidence="3">Uncharacterized protein</fullName>
    </submittedName>
</protein>
<reference evidence="3 4" key="1">
    <citation type="submission" date="2017-07" db="EMBL/GenBank/DDBJ databases">
        <authorList>
            <person name="Talla V."/>
            <person name="Backstrom N."/>
        </authorList>
    </citation>
    <scope>NUCLEOTIDE SEQUENCE [LARGE SCALE GENOMIC DNA]</scope>
</reference>
<name>A0A5E4QZ16_9NEOP</name>
<dbReference type="Proteomes" id="UP000324832">
    <property type="component" value="Unassembled WGS sequence"/>
</dbReference>
<feature type="chain" id="PRO_5022707905" evidence="2">
    <location>
        <begin position="22"/>
        <end position="71"/>
    </location>
</feature>
<dbReference type="EMBL" id="FZQP02006000">
    <property type="protein sequence ID" value="VVD02343.1"/>
    <property type="molecule type" value="Genomic_DNA"/>
</dbReference>
<dbReference type="AlphaFoldDB" id="A0A5E4QZ16"/>
<sequence length="71" mass="7883">MMKYFCITLLITMFVESSLQARRDSDMGTTNDINPEAVATPASFGMKMKSMEKDDGPMVPEPASYVKKNGQ</sequence>